<gene>
    <name evidence="1" type="ORF">LPU83_pLPU83d_1132</name>
</gene>
<protein>
    <submittedName>
        <fullName evidence="1">Uncharacterized protein</fullName>
    </submittedName>
</protein>
<name>W6RN47_9HYPH</name>
<dbReference type="KEGG" id="rhl:LPU83_pLPU83d_1132"/>
<dbReference type="HOGENOM" id="CLU_3238728_0_0_5"/>
<proteinExistence type="predicted"/>
<dbReference type="EMBL" id="HG916855">
    <property type="protein sequence ID" value="CDM62502.1"/>
    <property type="molecule type" value="Genomic_DNA"/>
</dbReference>
<keyword evidence="2" id="KW-1185">Reference proteome</keyword>
<geneLocation type="plasmid" evidence="1 2">
    <name>pLPU83d</name>
</geneLocation>
<dbReference type="Proteomes" id="UP000019443">
    <property type="component" value="Plasmid pLPU83d"/>
</dbReference>
<accession>W6RN47</accession>
<sequence>MHGTQLPNVDGTVEFREFAPVAVHWVVTLTCTVMPSKSETLPS</sequence>
<evidence type="ECO:0000313" key="2">
    <source>
        <dbReference type="Proteomes" id="UP000019443"/>
    </source>
</evidence>
<organism evidence="1 2">
    <name type="scientific">Rhizobium favelukesii</name>
    <dbReference type="NCBI Taxonomy" id="348824"/>
    <lineage>
        <taxon>Bacteria</taxon>
        <taxon>Pseudomonadati</taxon>
        <taxon>Pseudomonadota</taxon>
        <taxon>Alphaproteobacteria</taxon>
        <taxon>Hyphomicrobiales</taxon>
        <taxon>Rhizobiaceae</taxon>
        <taxon>Rhizobium/Agrobacterium group</taxon>
        <taxon>Rhizobium</taxon>
    </lineage>
</organism>
<dbReference type="AlphaFoldDB" id="W6RN47"/>
<reference evidence="1" key="1">
    <citation type="submission" date="2013-11" db="EMBL/GenBank/DDBJ databases">
        <title>Draft genome sequence of the broad-host-range Rhizobium sp. LPU83 strain, a member of the low-genetic diversity Oregon-like Rhizobium sp. group.</title>
        <authorList>
            <person name="Wibberg D."/>
            <person name="Puehler A."/>
            <person name="Schlueter A."/>
        </authorList>
    </citation>
    <scope>NUCLEOTIDE SEQUENCE [LARGE SCALE GENOMIC DNA]</scope>
    <source>
        <strain evidence="1">LPU83</strain>
        <plasmid evidence="1">pLPU83d</plasmid>
    </source>
</reference>
<evidence type="ECO:0000313" key="1">
    <source>
        <dbReference type="EMBL" id="CDM62502.1"/>
    </source>
</evidence>
<keyword evidence="1" id="KW-0614">Plasmid</keyword>